<reference evidence="1" key="1">
    <citation type="submission" date="2023-01" db="EMBL/GenBank/DDBJ databases">
        <title>Human gut microbiome strain richness.</title>
        <authorList>
            <person name="Chen-Liaw A."/>
        </authorList>
    </citation>
    <scope>NUCLEOTIDE SEQUENCE</scope>
    <source>
        <strain evidence="1">B1_m1001713B170214d0_201011</strain>
    </source>
</reference>
<protein>
    <submittedName>
        <fullName evidence="1">Phage head closure protein</fullName>
    </submittedName>
</protein>
<gene>
    <name evidence="1" type="ORF">PM006_16700</name>
</gene>
<dbReference type="RefSeq" id="WP_195321269.1">
    <property type="nucleotide sequence ID" value="NZ_JADMYE010000157.1"/>
</dbReference>
<proteinExistence type="predicted"/>
<accession>A0AAW6B0T3</accession>
<evidence type="ECO:0000313" key="2">
    <source>
        <dbReference type="Proteomes" id="UP001300871"/>
    </source>
</evidence>
<organism evidence="1 2">
    <name type="scientific">Clostridium symbiosum</name>
    <name type="common">Bacteroides symbiosus</name>
    <dbReference type="NCBI Taxonomy" id="1512"/>
    <lineage>
        <taxon>Bacteria</taxon>
        <taxon>Bacillati</taxon>
        <taxon>Bacillota</taxon>
        <taxon>Clostridia</taxon>
        <taxon>Lachnospirales</taxon>
        <taxon>Lachnospiraceae</taxon>
        <taxon>Otoolea</taxon>
    </lineage>
</organism>
<sequence length="106" mass="12187">MYDNLITLINEQTEGRDEVGNPIKNETKRVLFAEVKSIGQSEFYQAASSGLRPEAKFIIADYLDYQGEKILEYAEYGGARAQRYRVIRTYRTGNELEIICRKELGV</sequence>
<evidence type="ECO:0000313" key="1">
    <source>
        <dbReference type="EMBL" id="MDB2001839.1"/>
    </source>
</evidence>
<dbReference type="NCBIfam" id="TIGR01563">
    <property type="entry name" value="gp16_SPP1"/>
    <property type="match status" value="1"/>
</dbReference>
<comment type="caution">
    <text evidence="1">The sequence shown here is derived from an EMBL/GenBank/DDBJ whole genome shotgun (WGS) entry which is preliminary data.</text>
</comment>
<dbReference type="AlphaFoldDB" id="A0AAW6B0T3"/>
<dbReference type="Proteomes" id="UP001300871">
    <property type="component" value="Unassembled WGS sequence"/>
</dbReference>
<dbReference type="InterPro" id="IPR008767">
    <property type="entry name" value="Phage_SPP1_head-tail_adaptor"/>
</dbReference>
<name>A0AAW6B0T3_CLOSY</name>
<dbReference type="EMBL" id="JAQLGM010000049">
    <property type="protein sequence ID" value="MDB2001839.1"/>
    <property type="molecule type" value="Genomic_DNA"/>
</dbReference>